<evidence type="ECO:0000256" key="1">
    <source>
        <dbReference type="SAM" id="MobiDB-lite"/>
    </source>
</evidence>
<keyword evidence="3" id="KW-1185">Reference proteome</keyword>
<proteinExistence type="predicted"/>
<name>A0A7J8JI30_ROUAE</name>
<feature type="compositionally biased region" description="Polar residues" evidence="1">
    <location>
        <begin position="172"/>
        <end position="182"/>
    </location>
</feature>
<dbReference type="EMBL" id="JACASE010000002">
    <property type="protein sequence ID" value="KAF6496181.1"/>
    <property type="molecule type" value="Genomic_DNA"/>
</dbReference>
<feature type="region of interest" description="Disordered" evidence="1">
    <location>
        <begin position="38"/>
        <end position="182"/>
    </location>
</feature>
<gene>
    <name evidence="2" type="ORF">HJG63_010409</name>
</gene>
<sequence length="182" mass="19697">MQFSPDSILRPAWPAAASSKGIAINSAVLIPLQGARRLPRRRSREGRGGACTGGARQEQLHPPRNGSTHQEMTPPTRKRLHPPRDGSTHHGTHTHTPRQQPPETAPGRCAQRSHREPRAHPRHPNHGTLSSMDLPATPWPRLPAGAPSRPALLPLASPGFSTWPARPASLPVGTSSTNSLRR</sequence>
<accession>A0A7J8JI30</accession>
<protein>
    <submittedName>
        <fullName evidence="2">Uncharacterized protein</fullName>
    </submittedName>
</protein>
<reference evidence="2 3" key="1">
    <citation type="journal article" date="2020" name="Nature">
        <title>Six reference-quality genomes reveal evolution of bat adaptations.</title>
        <authorList>
            <person name="Jebb D."/>
            <person name="Huang Z."/>
            <person name="Pippel M."/>
            <person name="Hughes G.M."/>
            <person name="Lavrichenko K."/>
            <person name="Devanna P."/>
            <person name="Winkler S."/>
            <person name="Jermiin L.S."/>
            <person name="Skirmuntt E.C."/>
            <person name="Katzourakis A."/>
            <person name="Burkitt-Gray L."/>
            <person name="Ray D.A."/>
            <person name="Sullivan K.A.M."/>
            <person name="Roscito J.G."/>
            <person name="Kirilenko B.M."/>
            <person name="Davalos L.M."/>
            <person name="Corthals A.P."/>
            <person name="Power M.L."/>
            <person name="Jones G."/>
            <person name="Ransome R.D."/>
            <person name="Dechmann D.K.N."/>
            <person name="Locatelli A.G."/>
            <person name="Puechmaille S.J."/>
            <person name="Fedrigo O."/>
            <person name="Jarvis E.D."/>
            <person name="Hiller M."/>
            <person name="Vernes S.C."/>
            <person name="Myers E.W."/>
            <person name="Teeling E.C."/>
        </authorList>
    </citation>
    <scope>NUCLEOTIDE SEQUENCE [LARGE SCALE GENOMIC DNA]</scope>
    <source>
        <strain evidence="2">MRouAeg1</strain>
        <tissue evidence="2">Muscle</tissue>
    </source>
</reference>
<evidence type="ECO:0000313" key="2">
    <source>
        <dbReference type="EMBL" id="KAF6496181.1"/>
    </source>
</evidence>
<comment type="caution">
    <text evidence="2">The sequence shown here is derived from an EMBL/GenBank/DDBJ whole genome shotgun (WGS) entry which is preliminary data.</text>
</comment>
<evidence type="ECO:0000313" key="3">
    <source>
        <dbReference type="Proteomes" id="UP000593571"/>
    </source>
</evidence>
<organism evidence="2 3">
    <name type="scientific">Rousettus aegyptiacus</name>
    <name type="common">Egyptian fruit bat</name>
    <name type="synonym">Pteropus aegyptiacus</name>
    <dbReference type="NCBI Taxonomy" id="9407"/>
    <lineage>
        <taxon>Eukaryota</taxon>
        <taxon>Metazoa</taxon>
        <taxon>Chordata</taxon>
        <taxon>Craniata</taxon>
        <taxon>Vertebrata</taxon>
        <taxon>Euteleostomi</taxon>
        <taxon>Mammalia</taxon>
        <taxon>Eutheria</taxon>
        <taxon>Laurasiatheria</taxon>
        <taxon>Chiroptera</taxon>
        <taxon>Yinpterochiroptera</taxon>
        <taxon>Pteropodoidea</taxon>
        <taxon>Pteropodidae</taxon>
        <taxon>Rousettinae</taxon>
        <taxon>Rousettus</taxon>
    </lineage>
</organism>
<feature type="compositionally biased region" description="Low complexity" evidence="1">
    <location>
        <begin position="142"/>
        <end position="159"/>
    </location>
</feature>
<dbReference type="Proteomes" id="UP000593571">
    <property type="component" value="Unassembled WGS sequence"/>
</dbReference>
<dbReference type="AlphaFoldDB" id="A0A7J8JI30"/>